<evidence type="ECO:0000313" key="7">
    <source>
        <dbReference type="EMBL" id="AKP32867.1"/>
    </source>
</evidence>
<keyword evidence="5" id="KW-0843">Virulence</keyword>
<evidence type="ECO:0000256" key="3">
    <source>
        <dbReference type="ARBA" id="ARBA00022729"/>
    </source>
</evidence>
<dbReference type="Proteomes" id="UP000069914">
    <property type="component" value="Chromosome"/>
</dbReference>
<evidence type="ECO:0000256" key="2">
    <source>
        <dbReference type="ARBA" id="ARBA00022656"/>
    </source>
</evidence>
<dbReference type="Gene3D" id="3.90.210.10">
    <property type="entry name" value="Heat-Labile Enterotoxin, subunit A"/>
    <property type="match status" value="1"/>
</dbReference>
<reference evidence="7 8" key="1">
    <citation type="journal article" date="2015" name="Genome Announc.">
        <title>De Novo Genome Sequence of Yersinia aleksiciae Y159T.</title>
        <authorList>
            <person name="Sprague L.D."/>
            <person name="Neubauer H."/>
        </authorList>
    </citation>
    <scope>NUCLEOTIDE SEQUENCE [LARGE SCALE GENOMIC DNA]</scope>
    <source>
        <strain evidence="7 8">159</strain>
    </source>
</reference>
<evidence type="ECO:0000256" key="6">
    <source>
        <dbReference type="ARBA" id="ARBA00023157"/>
    </source>
</evidence>
<comment type="similarity">
    <text evidence="1">Belongs to the enterotoxin A family.</text>
</comment>
<dbReference type="Pfam" id="PF01375">
    <property type="entry name" value="Enterotoxin_a"/>
    <property type="match status" value="1"/>
</dbReference>
<protein>
    <recommendedName>
        <fullName evidence="9">Heat-labile enterotoxin IIB, A chain</fullName>
    </recommendedName>
</protein>
<organism evidence="7 8">
    <name type="scientific">Yersinia aleksiciae</name>
    <dbReference type="NCBI Taxonomy" id="263819"/>
    <lineage>
        <taxon>Bacteria</taxon>
        <taxon>Pseudomonadati</taxon>
        <taxon>Pseudomonadota</taxon>
        <taxon>Gammaproteobacteria</taxon>
        <taxon>Enterobacterales</taxon>
        <taxon>Yersiniaceae</taxon>
        <taxon>Yersinia</taxon>
    </lineage>
</organism>
<keyword evidence="3" id="KW-0732">Signal</keyword>
<evidence type="ECO:0000313" key="8">
    <source>
        <dbReference type="Proteomes" id="UP000069914"/>
    </source>
</evidence>
<proteinExistence type="inferred from homology"/>
<evidence type="ECO:0000256" key="1">
    <source>
        <dbReference type="ARBA" id="ARBA00009092"/>
    </source>
</evidence>
<dbReference type="RefSeq" id="WP_048617209.1">
    <property type="nucleotide sequence ID" value="NZ_CABHQI010000213.1"/>
</dbReference>
<keyword evidence="4" id="KW-0260">Enterotoxin</keyword>
<keyword evidence="6" id="KW-1015">Disulfide bond</keyword>
<dbReference type="SUPFAM" id="SSF56399">
    <property type="entry name" value="ADP-ribosylation"/>
    <property type="match status" value="1"/>
</dbReference>
<dbReference type="GeneID" id="61903773"/>
<evidence type="ECO:0000256" key="5">
    <source>
        <dbReference type="ARBA" id="ARBA00023026"/>
    </source>
</evidence>
<evidence type="ECO:0000256" key="4">
    <source>
        <dbReference type="ARBA" id="ARBA00022861"/>
    </source>
</evidence>
<keyword evidence="2" id="KW-0800">Toxin</keyword>
<accession>A0ABN4H984</accession>
<name>A0ABN4H984_YERAE</name>
<keyword evidence="8" id="KW-1185">Reference proteome</keyword>
<evidence type="ECO:0008006" key="9">
    <source>
        <dbReference type="Google" id="ProtNLM"/>
    </source>
</evidence>
<dbReference type="InterPro" id="IPR001144">
    <property type="entry name" value="Enterotoxin_A"/>
</dbReference>
<dbReference type="EMBL" id="CP011975">
    <property type="protein sequence ID" value="AKP32867.1"/>
    <property type="molecule type" value="Genomic_DNA"/>
</dbReference>
<sequence length="294" mass="33717">MLNIKSLHFIFILSINYPAFAINQVNLVYRADSRAPEEITLAGGMFPFSDLPQDPDLLHHFEGESLEGYTSAFVSTTASLRQAINHAAFTARMSDAEPFDPEFETYLYIIRPSENFYSIDTSFNHAREELTENSLLYAKLRNLLRDYGGMEEWVALGGFTNTRIISYARLSGPMLQQHYYSGQIFSELFWAGRWQNNPQYSSALDSEHSTSAPYLALGVPRGYVTMAQNETGRQLPISVTCYGEASFNTSRMKRGVIKNNCRRERIYTSKYFYNNQLIWQLFNLLVEQPQLPPQ</sequence>
<gene>
    <name evidence="7" type="ORF">ACZ76_04560</name>
</gene>